<dbReference type="PANTHER" id="PTHR19969">
    <property type="entry name" value="SH2-SH3 ADAPTOR PROTEIN-RELATED"/>
    <property type="match status" value="1"/>
</dbReference>
<name>A0A3P8TY56_AMPPE</name>
<keyword evidence="1 2" id="KW-0727">SH2 domain</keyword>
<dbReference type="Gene3D" id="3.30.505.10">
    <property type="entry name" value="SH2 domain"/>
    <property type="match status" value="1"/>
</dbReference>
<reference evidence="4 5" key="1">
    <citation type="submission" date="2018-03" db="EMBL/GenBank/DDBJ databases">
        <title>Finding Nemo's genes: A chromosome-scale reference assembly of the genome of the orange clownfish Amphiprion percula.</title>
        <authorList>
            <person name="Lehmann R."/>
        </authorList>
    </citation>
    <scope>NUCLEOTIDE SEQUENCE</scope>
</reference>
<protein>
    <recommendedName>
        <fullName evidence="3">SH2 domain-containing protein</fullName>
    </recommendedName>
</protein>
<dbReference type="Pfam" id="PF00017">
    <property type="entry name" value="SH2"/>
    <property type="match status" value="1"/>
</dbReference>
<dbReference type="SUPFAM" id="SSF55550">
    <property type="entry name" value="SH2 domain"/>
    <property type="match status" value="1"/>
</dbReference>
<dbReference type="PRINTS" id="PR00401">
    <property type="entry name" value="SH2DOMAIN"/>
</dbReference>
<evidence type="ECO:0000256" key="2">
    <source>
        <dbReference type="PROSITE-ProRule" id="PRU00191"/>
    </source>
</evidence>
<evidence type="ECO:0000259" key="3">
    <source>
        <dbReference type="PROSITE" id="PS50001"/>
    </source>
</evidence>
<dbReference type="Proteomes" id="UP000265080">
    <property type="component" value="Chromosome 10"/>
</dbReference>
<organism evidence="4 5">
    <name type="scientific">Amphiprion percula</name>
    <name type="common">Orange clownfish</name>
    <name type="synonym">Lutjanus percula</name>
    <dbReference type="NCBI Taxonomy" id="161767"/>
    <lineage>
        <taxon>Eukaryota</taxon>
        <taxon>Metazoa</taxon>
        <taxon>Chordata</taxon>
        <taxon>Craniata</taxon>
        <taxon>Vertebrata</taxon>
        <taxon>Euteleostomi</taxon>
        <taxon>Actinopterygii</taxon>
        <taxon>Neopterygii</taxon>
        <taxon>Teleostei</taxon>
        <taxon>Neoteleostei</taxon>
        <taxon>Acanthomorphata</taxon>
        <taxon>Ovalentaria</taxon>
        <taxon>Pomacentridae</taxon>
        <taxon>Amphiprion</taxon>
    </lineage>
</organism>
<feature type="domain" description="SH2" evidence="3">
    <location>
        <begin position="19"/>
        <end position="115"/>
    </location>
</feature>
<dbReference type="InterPro" id="IPR051184">
    <property type="entry name" value="Tyrosine-phos_adapter"/>
</dbReference>
<dbReference type="PROSITE" id="PS50001">
    <property type="entry name" value="SH2"/>
    <property type="match status" value="1"/>
</dbReference>
<dbReference type="InterPro" id="IPR036860">
    <property type="entry name" value="SH2_dom_sf"/>
</dbReference>
<reference evidence="4" key="2">
    <citation type="submission" date="2025-08" db="UniProtKB">
        <authorList>
            <consortium name="Ensembl"/>
        </authorList>
    </citation>
    <scope>IDENTIFICATION</scope>
</reference>
<evidence type="ECO:0000313" key="5">
    <source>
        <dbReference type="Proteomes" id="UP000265080"/>
    </source>
</evidence>
<dbReference type="PANTHER" id="PTHR19969:SF5">
    <property type="entry name" value="CRK-LIKE PROTEIN"/>
    <property type="match status" value="1"/>
</dbReference>
<accession>A0A3P8TY56</accession>
<reference evidence="4" key="3">
    <citation type="submission" date="2025-09" db="UniProtKB">
        <authorList>
            <consortium name="Ensembl"/>
        </authorList>
    </citation>
    <scope>IDENTIFICATION</scope>
</reference>
<dbReference type="Ensembl" id="ENSAPET00000031998.1">
    <property type="protein sequence ID" value="ENSAPEP00000031170.1"/>
    <property type="gene ID" value="ENSAPEG00000022148.1"/>
</dbReference>
<dbReference type="STRING" id="161767.ENSAPEP00000031170"/>
<evidence type="ECO:0000313" key="4">
    <source>
        <dbReference type="Ensembl" id="ENSAPEP00000031170.1"/>
    </source>
</evidence>
<dbReference type="SMART" id="SM00252">
    <property type="entry name" value="SH2"/>
    <property type="match status" value="1"/>
</dbReference>
<dbReference type="InterPro" id="IPR000980">
    <property type="entry name" value="SH2"/>
</dbReference>
<dbReference type="GO" id="GO:0016477">
    <property type="term" value="P:cell migration"/>
    <property type="evidence" value="ECO:0007669"/>
    <property type="project" value="TreeGrafter"/>
</dbReference>
<dbReference type="GO" id="GO:0035591">
    <property type="term" value="F:signaling adaptor activity"/>
    <property type="evidence" value="ECO:0007669"/>
    <property type="project" value="TreeGrafter"/>
</dbReference>
<dbReference type="GeneTree" id="ENSGT00940000168744"/>
<sequence length="141" mass="16006">MGTFLPGSMDREGVLVQSIYFGRIGSEETERLLERFGHDGSFLLRDSETVQGAFCLCVRKTPFVHTYRLVHSADGWCLQDLRVRPQRFRTLETLIETYRRSTASDVGIVPFTDPLDKTQLQNNLEFVYMEVSSSSSNGSVC</sequence>
<evidence type="ECO:0000256" key="1">
    <source>
        <dbReference type="ARBA" id="ARBA00022999"/>
    </source>
</evidence>
<dbReference type="AlphaFoldDB" id="A0A3P8TY56"/>
<keyword evidence="5" id="KW-1185">Reference proteome</keyword>
<dbReference type="OMA" id="EFVYMEV"/>
<dbReference type="GO" id="GO:0030971">
    <property type="term" value="F:receptor tyrosine kinase binding"/>
    <property type="evidence" value="ECO:0007669"/>
    <property type="project" value="TreeGrafter"/>
</dbReference>
<dbReference type="GO" id="GO:0005737">
    <property type="term" value="C:cytoplasm"/>
    <property type="evidence" value="ECO:0007669"/>
    <property type="project" value="TreeGrafter"/>
</dbReference>
<dbReference type="GO" id="GO:0007167">
    <property type="term" value="P:enzyme-linked receptor protein signaling pathway"/>
    <property type="evidence" value="ECO:0007669"/>
    <property type="project" value="TreeGrafter"/>
</dbReference>
<proteinExistence type="predicted"/>